<accession>A0ABN1AMW5</accession>
<feature type="domain" description="Glucose-methanol-choline oxidoreductase C-terminal" evidence="7">
    <location>
        <begin position="382"/>
        <end position="514"/>
    </location>
</feature>
<evidence type="ECO:0000259" key="6">
    <source>
        <dbReference type="Pfam" id="PF01266"/>
    </source>
</evidence>
<evidence type="ECO:0000259" key="7">
    <source>
        <dbReference type="Pfam" id="PF05199"/>
    </source>
</evidence>
<dbReference type="InterPro" id="IPR036188">
    <property type="entry name" value="FAD/NAD-bd_sf"/>
</dbReference>
<proteinExistence type="inferred from homology"/>
<evidence type="ECO:0000256" key="5">
    <source>
        <dbReference type="ARBA" id="ARBA00023002"/>
    </source>
</evidence>
<dbReference type="Pfam" id="PF05199">
    <property type="entry name" value="GMC_oxred_C"/>
    <property type="match status" value="1"/>
</dbReference>
<evidence type="ECO:0000256" key="3">
    <source>
        <dbReference type="ARBA" id="ARBA00022630"/>
    </source>
</evidence>
<comment type="cofactor">
    <cofactor evidence="1">
        <name>FAD</name>
        <dbReference type="ChEBI" id="CHEBI:57692"/>
    </cofactor>
</comment>
<dbReference type="Gene3D" id="3.50.50.60">
    <property type="entry name" value="FAD/NAD(P)-binding domain"/>
    <property type="match status" value="2"/>
</dbReference>
<evidence type="ECO:0000313" key="8">
    <source>
        <dbReference type="EMBL" id="GAA0480317.1"/>
    </source>
</evidence>
<dbReference type="Proteomes" id="UP001500713">
    <property type="component" value="Unassembled WGS sequence"/>
</dbReference>
<dbReference type="InterPro" id="IPR006076">
    <property type="entry name" value="FAD-dep_OxRdtase"/>
</dbReference>
<name>A0ABN1AMW5_9SPHN</name>
<dbReference type="PRINTS" id="PR00420">
    <property type="entry name" value="RNGMNOXGNASE"/>
</dbReference>
<keyword evidence="9" id="KW-1185">Reference proteome</keyword>
<sequence>MLIDLRESDPLTRFETDICIVGAGAAGITLARQLSDSGLRILLLESGGIDFEADVQALADGPSTGHDYYPLVDSRLRFFGGTTAIWGGRCAEFHPIDLERRDWVPHSGWPISYRDLLPYYDHARTLLGLPQRTSSATIWRQVGRTMPDFANDSLTTDFWQFTPQTERFTLRKCNDLVESDRVRILLHATVTAINKEQDSDTIENLSVSDISGCNASIKAKYYILAAGGIDNARLLLASNIGNGHDQVGRYFMEHPHARGGRVVSGRFWRLLKMLHGRMRDHDGHMHAPLIRSSAAMQAREGILNSAFSLAARQAPQANMVAPVKAYNGLKHKLSPTKANRSLWLNVKKGMTRFNEMAGPLRPRTLIAAGWDLAAIIRAEQAPNPDSRVKLANKTDALGMPLAELDWRFSELDKHSIKVMMQEFASQLEQIGIGRFDPAPWLDDAATVWTTDPLISAHAKGGYHHMGTTRMSGSSKTGVVDADCRVHGVHNLYVAGSSVFATSGWANPTLGIMALSLRLADHLVREHVQQPKQRVMARA</sequence>
<dbReference type="SUPFAM" id="SSF51905">
    <property type="entry name" value="FAD/NAD(P)-binding domain"/>
    <property type="match status" value="1"/>
</dbReference>
<dbReference type="PANTHER" id="PTHR42784:SF1">
    <property type="entry name" value="PYRANOSE 2-OXIDASE"/>
    <property type="match status" value="1"/>
</dbReference>
<comment type="caution">
    <text evidence="8">The sequence shown here is derived from an EMBL/GenBank/DDBJ whole genome shotgun (WGS) entry which is preliminary data.</text>
</comment>
<dbReference type="EMBL" id="BAAAEM010000003">
    <property type="protein sequence ID" value="GAA0480317.1"/>
    <property type="molecule type" value="Genomic_DNA"/>
</dbReference>
<dbReference type="Pfam" id="PF01266">
    <property type="entry name" value="DAO"/>
    <property type="match status" value="1"/>
</dbReference>
<protein>
    <submittedName>
        <fullName evidence="8">GMC family oxidoreductase</fullName>
    </submittedName>
</protein>
<evidence type="ECO:0000256" key="1">
    <source>
        <dbReference type="ARBA" id="ARBA00001974"/>
    </source>
</evidence>
<keyword evidence="4" id="KW-0274">FAD</keyword>
<keyword evidence="3" id="KW-0285">Flavoprotein</keyword>
<evidence type="ECO:0000256" key="2">
    <source>
        <dbReference type="ARBA" id="ARBA00010790"/>
    </source>
</evidence>
<keyword evidence="5" id="KW-0560">Oxidoreductase</keyword>
<gene>
    <name evidence="8" type="ORF">GCM10009096_22900</name>
</gene>
<reference evidence="8 9" key="1">
    <citation type="journal article" date="2019" name="Int. J. Syst. Evol. Microbiol.">
        <title>The Global Catalogue of Microorganisms (GCM) 10K type strain sequencing project: providing services to taxonomists for standard genome sequencing and annotation.</title>
        <authorList>
            <consortium name="The Broad Institute Genomics Platform"/>
            <consortium name="The Broad Institute Genome Sequencing Center for Infectious Disease"/>
            <person name="Wu L."/>
            <person name="Ma J."/>
        </authorList>
    </citation>
    <scope>NUCLEOTIDE SEQUENCE [LARGE SCALE GENOMIC DNA]</scope>
    <source>
        <strain evidence="8 9">JCM 14162</strain>
    </source>
</reference>
<comment type="similarity">
    <text evidence="2">Belongs to the GMC oxidoreductase family.</text>
</comment>
<dbReference type="InterPro" id="IPR007867">
    <property type="entry name" value="GMC_OxRtase_C"/>
</dbReference>
<feature type="domain" description="FAD dependent oxidoreductase" evidence="6">
    <location>
        <begin position="17"/>
        <end position="228"/>
    </location>
</feature>
<evidence type="ECO:0000313" key="9">
    <source>
        <dbReference type="Proteomes" id="UP001500713"/>
    </source>
</evidence>
<dbReference type="RefSeq" id="WP_229953649.1">
    <property type="nucleotide sequence ID" value="NZ_BAAAEM010000003.1"/>
</dbReference>
<organism evidence="8 9">
    <name type="scientific">Parasphingorhabdus litoris</name>
    <dbReference type="NCBI Taxonomy" id="394733"/>
    <lineage>
        <taxon>Bacteria</taxon>
        <taxon>Pseudomonadati</taxon>
        <taxon>Pseudomonadota</taxon>
        <taxon>Alphaproteobacteria</taxon>
        <taxon>Sphingomonadales</taxon>
        <taxon>Sphingomonadaceae</taxon>
        <taxon>Parasphingorhabdus</taxon>
    </lineage>
</organism>
<dbReference type="PANTHER" id="PTHR42784">
    <property type="entry name" value="PYRANOSE 2-OXIDASE"/>
    <property type="match status" value="1"/>
</dbReference>
<evidence type="ECO:0000256" key="4">
    <source>
        <dbReference type="ARBA" id="ARBA00022827"/>
    </source>
</evidence>
<dbReference type="InterPro" id="IPR051473">
    <property type="entry name" value="P2Ox-like"/>
</dbReference>